<dbReference type="AlphaFoldDB" id="A0A412KTN5"/>
<evidence type="ECO:0000313" key="1">
    <source>
        <dbReference type="EMBL" id="RGS71976.1"/>
    </source>
</evidence>
<reference evidence="1 2" key="1">
    <citation type="submission" date="2018-08" db="EMBL/GenBank/DDBJ databases">
        <title>A genome reference for cultivated species of the human gut microbiota.</title>
        <authorList>
            <person name="Zou Y."/>
            <person name="Xue W."/>
            <person name="Luo G."/>
        </authorList>
    </citation>
    <scope>NUCLEOTIDE SEQUENCE [LARGE SCALE GENOMIC DNA]</scope>
    <source>
        <strain evidence="1 2">AF21-24</strain>
    </source>
</reference>
<accession>A0A412KTN5</accession>
<sequence length="128" mass="14511">MTKNIFTIAKKEATTYPNVVTLTANTGIALVKDYQRAESIIKELLASCYNICPFKNYEQLIAAYQVYIDSKSWAISMKSTPEYEWLNTLPKKNTPILLGIVSIFSNSSSGTWWATYTIIDNDSIFCKM</sequence>
<dbReference type="EMBL" id="QRVV01000033">
    <property type="protein sequence ID" value="RGS71976.1"/>
    <property type="molecule type" value="Genomic_DNA"/>
</dbReference>
<organism evidence="1 2">
    <name type="scientific">Blautia obeum</name>
    <dbReference type="NCBI Taxonomy" id="40520"/>
    <lineage>
        <taxon>Bacteria</taxon>
        <taxon>Bacillati</taxon>
        <taxon>Bacillota</taxon>
        <taxon>Clostridia</taxon>
        <taxon>Lachnospirales</taxon>
        <taxon>Lachnospiraceae</taxon>
        <taxon>Blautia</taxon>
    </lineage>
</organism>
<evidence type="ECO:0000313" key="2">
    <source>
        <dbReference type="Proteomes" id="UP000284242"/>
    </source>
</evidence>
<proteinExistence type="predicted"/>
<gene>
    <name evidence="1" type="ORF">DWX77_11095</name>
</gene>
<dbReference type="Proteomes" id="UP000284242">
    <property type="component" value="Unassembled WGS sequence"/>
</dbReference>
<comment type="caution">
    <text evidence="1">The sequence shown here is derived from an EMBL/GenBank/DDBJ whole genome shotgun (WGS) entry which is preliminary data.</text>
</comment>
<name>A0A412KTN5_9FIRM</name>
<protein>
    <submittedName>
        <fullName evidence="1">Uncharacterized protein</fullName>
    </submittedName>
</protein>